<dbReference type="EMBL" id="DS870721">
    <property type="protein sequence ID" value="EEC14608.1"/>
    <property type="molecule type" value="Genomic_DNA"/>
</dbReference>
<gene>
    <name evidence="2" type="ORF">IscW_ISCW011437</name>
</gene>
<organism>
    <name type="scientific">Ixodes scapularis</name>
    <name type="common">Black-legged tick</name>
    <name type="synonym">Deer tick</name>
    <dbReference type="NCBI Taxonomy" id="6945"/>
    <lineage>
        <taxon>Eukaryota</taxon>
        <taxon>Metazoa</taxon>
        <taxon>Ecdysozoa</taxon>
        <taxon>Arthropoda</taxon>
        <taxon>Chelicerata</taxon>
        <taxon>Arachnida</taxon>
        <taxon>Acari</taxon>
        <taxon>Parasitiformes</taxon>
        <taxon>Ixodida</taxon>
        <taxon>Ixodoidea</taxon>
        <taxon>Ixodidae</taxon>
        <taxon>Ixodinae</taxon>
        <taxon>Ixodes</taxon>
    </lineage>
</organism>
<dbReference type="InParanoid" id="B7Q6Y6"/>
<evidence type="ECO:0000313" key="2">
    <source>
        <dbReference type="EMBL" id="EEC14608.1"/>
    </source>
</evidence>
<dbReference type="AlphaFoldDB" id="B7Q6Y6"/>
<dbReference type="PaxDb" id="6945-B7Q6Y6"/>
<reference evidence="2 4" key="1">
    <citation type="submission" date="2008-03" db="EMBL/GenBank/DDBJ databases">
        <title>Annotation of Ixodes scapularis.</title>
        <authorList>
            <consortium name="Ixodes scapularis Genome Project Consortium"/>
            <person name="Caler E."/>
            <person name="Hannick L.I."/>
            <person name="Bidwell S."/>
            <person name="Joardar V."/>
            <person name="Thiagarajan M."/>
            <person name="Amedeo P."/>
            <person name="Galinsky K.J."/>
            <person name="Schobel S."/>
            <person name="Inman J."/>
            <person name="Hostetler J."/>
            <person name="Miller J."/>
            <person name="Hammond M."/>
            <person name="Megy K."/>
            <person name="Lawson D."/>
            <person name="Kodira C."/>
            <person name="Sutton G."/>
            <person name="Meyer J."/>
            <person name="Hill C.A."/>
            <person name="Birren B."/>
            <person name="Nene V."/>
            <person name="Collins F."/>
            <person name="Alarcon-Chaidez F."/>
            <person name="Wikel S."/>
            <person name="Strausberg R."/>
        </authorList>
    </citation>
    <scope>NUCLEOTIDE SEQUENCE [LARGE SCALE GENOMIC DNA]</scope>
    <source>
        <strain evidence="4">Wikel</strain>
        <strain evidence="2">Wikel colony</strain>
    </source>
</reference>
<proteinExistence type="predicted"/>
<name>B7Q6Y6_IXOSC</name>
<dbReference type="EMBL" id="ABJB010853842">
    <property type="status" value="NOT_ANNOTATED_CDS"/>
    <property type="molecule type" value="Genomic_DNA"/>
</dbReference>
<dbReference type="EnsemblMetazoa" id="ISCW011437-RA">
    <property type="protein sequence ID" value="ISCW011437-PA"/>
    <property type="gene ID" value="ISCW011437"/>
</dbReference>
<evidence type="ECO:0000313" key="4">
    <source>
        <dbReference type="Proteomes" id="UP000001555"/>
    </source>
</evidence>
<feature type="region of interest" description="Disordered" evidence="1">
    <location>
        <begin position="60"/>
        <end position="96"/>
    </location>
</feature>
<reference evidence="3" key="2">
    <citation type="submission" date="2020-05" db="UniProtKB">
        <authorList>
            <consortium name="EnsemblMetazoa"/>
        </authorList>
    </citation>
    <scope>IDENTIFICATION</scope>
    <source>
        <strain evidence="3">wikel</strain>
    </source>
</reference>
<sequence length="96" mass="10359">MSRHLLDVPRVIVWVNKVRSGCPPWQRRCQLLSAVPGQPCGLPASAAAAVKTYRGRMLGQRKASGRRISMPGNVGSADPSAWDPRLGPQSGRPPFS</sequence>
<accession>B7Q6Y6</accession>
<dbReference type="HOGENOM" id="CLU_2362058_0_0_1"/>
<dbReference type="VEuPathDB" id="VectorBase:ISCI011437"/>
<dbReference type="VEuPathDB" id="VectorBase:ISCW011437"/>
<dbReference type="Proteomes" id="UP000001555">
    <property type="component" value="Unassembled WGS sequence"/>
</dbReference>
<evidence type="ECO:0000256" key="1">
    <source>
        <dbReference type="SAM" id="MobiDB-lite"/>
    </source>
</evidence>
<evidence type="ECO:0000313" key="3">
    <source>
        <dbReference type="EnsemblMetazoa" id="ISCW011437-PA"/>
    </source>
</evidence>
<protein>
    <submittedName>
        <fullName evidence="2 3">Uncharacterized protein</fullName>
    </submittedName>
</protein>
<keyword evidence="4" id="KW-1185">Reference proteome</keyword>